<name>A0ABZ0Q3Y8_9LACO</name>
<gene>
    <name evidence="1" type="ORF">N6G96_06010</name>
</gene>
<dbReference type="EMBL" id="CP104778">
    <property type="protein sequence ID" value="WPC20863.1"/>
    <property type="molecule type" value="Genomic_DNA"/>
</dbReference>
<dbReference type="RefSeq" id="WP_323708951.1">
    <property type="nucleotide sequence ID" value="NZ_CP104778.1"/>
</dbReference>
<evidence type="ECO:0000313" key="1">
    <source>
        <dbReference type="EMBL" id="WPC20863.1"/>
    </source>
</evidence>
<organism evidence="1 2">
    <name type="scientific">Pediococcus inopinatus</name>
    <dbReference type="NCBI Taxonomy" id="114090"/>
    <lineage>
        <taxon>Bacteria</taxon>
        <taxon>Bacillati</taxon>
        <taxon>Bacillota</taxon>
        <taxon>Bacilli</taxon>
        <taxon>Lactobacillales</taxon>
        <taxon>Lactobacillaceae</taxon>
        <taxon>Pediococcus</taxon>
    </lineage>
</organism>
<proteinExistence type="predicted"/>
<sequence length="134" mass="14712">MSVEIKGMDEVLNKLSEKLSDRALSRAENAALKPAGELVEKEVKGAVSAFADTGAETDEVVVGKAHKVAGENIIRVGWNGPKKRYAIVHLNEFGYTRNGKHFTPRGFGVLQKTYDAVKPQYKLVIMDGLRSKLL</sequence>
<dbReference type="Proteomes" id="UP001302696">
    <property type="component" value="Chromosome"/>
</dbReference>
<protein>
    <submittedName>
        <fullName evidence="1">HK97 gp10 family phage protein</fullName>
    </submittedName>
</protein>
<keyword evidence="2" id="KW-1185">Reference proteome</keyword>
<reference evidence="2" key="1">
    <citation type="submission" date="2024-06" db="EMBL/GenBank/DDBJ databases">
        <authorList>
            <person name="Chang H.C."/>
            <person name="Mun S.Y."/>
        </authorList>
    </citation>
    <scope>NUCLEOTIDE SEQUENCE [LARGE SCALE GENOMIC DNA]</scope>
    <source>
        <strain evidence="2">KT1</strain>
    </source>
</reference>
<evidence type="ECO:0000313" key="2">
    <source>
        <dbReference type="Proteomes" id="UP001302696"/>
    </source>
</evidence>
<accession>A0ABZ0Q3Y8</accession>